<dbReference type="KEGG" id="dps:DP2452"/>
<dbReference type="EMBL" id="CR522870">
    <property type="protein sequence ID" value="CAG37181.1"/>
    <property type="molecule type" value="Genomic_DNA"/>
</dbReference>
<accession>Q6AKE4</accession>
<proteinExistence type="predicted"/>
<dbReference type="HOGENOM" id="CLU_2342226_0_0_7"/>
<evidence type="ECO:0000313" key="2">
    <source>
        <dbReference type="Proteomes" id="UP000000602"/>
    </source>
</evidence>
<name>Q6AKE4_DESPS</name>
<gene>
    <name evidence="1" type="ordered locus">DP2452</name>
</gene>
<protein>
    <submittedName>
        <fullName evidence="1">Uncharacterized protein</fullName>
    </submittedName>
</protein>
<evidence type="ECO:0000313" key="1">
    <source>
        <dbReference type="EMBL" id="CAG37181.1"/>
    </source>
</evidence>
<organism evidence="1 2">
    <name type="scientific">Desulfotalea psychrophila (strain LSv54 / DSM 12343)</name>
    <dbReference type="NCBI Taxonomy" id="177439"/>
    <lineage>
        <taxon>Bacteria</taxon>
        <taxon>Pseudomonadati</taxon>
        <taxon>Thermodesulfobacteriota</taxon>
        <taxon>Desulfobulbia</taxon>
        <taxon>Desulfobulbales</taxon>
        <taxon>Desulfocapsaceae</taxon>
        <taxon>Desulfotalea</taxon>
    </lineage>
</organism>
<reference evidence="2" key="1">
    <citation type="journal article" date="2004" name="Environ. Microbiol.">
        <title>The genome of Desulfotalea psychrophila, a sulfate-reducing bacterium from permanently cold Arctic sediments.</title>
        <authorList>
            <person name="Rabus R."/>
            <person name="Ruepp A."/>
            <person name="Frickey T."/>
            <person name="Rattei T."/>
            <person name="Fartmann B."/>
            <person name="Stark M."/>
            <person name="Bauer M."/>
            <person name="Zibat A."/>
            <person name="Lombardot T."/>
            <person name="Becker I."/>
            <person name="Amann J."/>
            <person name="Gellner K."/>
            <person name="Teeling H."/>
            <person name="Leuschner W.D."/>
            <person name="Gloeckner F.-O."/>
            <person name="Lupas A.N."/>
            <person name="Amann R."/>
            <person name="Klenk H.-P."/>
        </authorList>
    </citation>
    <scope>NUCLEOTIDE SEQUENCE [LARGE SCALE GENOMIC DNA]</scope>
    <source>
        <strain evidence="2">DSM 12343 / LSv54</strain>
    </source>
</reference>
<sequence>MRSLAKMWFPVGFLWPVVQNAKLWGEESVAQQARDHPVREGVFFEAQLQFSRTPMLSEAYEQYEICLLRYHAHAKRETAVSAIPCSRARVHAGLSNS</sequence>
<keyword evidence="2" id="KW-1185">Reference proteome</keyword>
<dbReference type="Proteomes" id="UP000000602">
    <property type="component" value="Chromosome"/>
</dbReference>
<dbReference type="AlphaFoldDB" id="Q6AKE4"/>